<name>A0A3E0VSZ4_9MICO</name>
<proteinExistence type="predicted"/>
<gene>
    <name evidence="1" type="ORF">B7R21_09845</name>
</gene>
<dbReference type="RefSeq" id="WP_116283085.1">
    <property type="nucleotide sequence ID" value="NZ_NBXA01000021.1"/>
</dbReference>
<comment type="caution">
    <text evidence="1">The sequence shown here is derived from an EMBL/GenBank/DDBJ whole genome shotgun (WGS) entry which is preliminary data.</text>
</comment>
<organism evidence="1 2">
    <name type="scientific">Subtercola boreus</name>
    <dbReference type="NCBI Taxonomy" id="120213"/>
    <lineage>
        <taxon>Bacteria</taxon>
        <taxon>Bacillati</taxon>
        <taxon>Actinomycetota</taxon>
        <taxon>Actinomycetes</taxon>
        <taxon>Micrococcales</taxon>
        <taxon>Microbacteriaceae</taxon>
        <taxon>Subtercola</taxon>
    </lineage>
</organism>
<dbReference type="EMBL" id="NBXA01000021">
    <property type="protein sequence ID" value="RFA12639.1"/>
    <property type="molecule type" value="Genomic_DNA"/>
</dbReference>
<dbReference type="OrthoDB" id="9855759at2"/>
<evidence type="ECO:0000313" key="2">
    <source>
        <dbReference type="Proteomes" id="UP000256709"/>
    </source>
</evidence>
<accession>A0A3E0VSZ4</accession>
<dbReference type="Proteomes" id="UP000256709">
    <property type="component" value="Unassembled WGS sequence"/>
</dbReference>
<sequence length="207" mass="23360">MGEGIIPAEGERARAKQREILAIDESYAEQWLNTMRALLARDLGDVDFTTARMEALKLWTRQRKLAQHNVHYRYNLQRRRPGLVEREIRTTLDLEVLRAKIERQRAKLHATHPELAPVVEQPAAAVETPATPAPSDALPQAAPVYRASAVDRGLLDLDDKTMRIIRQGVGNLDLRTATDEQLLQAFRSRGVPMSQALPFIAMLNARI</sequence>
<evidence type="ECO:0000313" key="1">
    <source>
        <dbReference type="EMBL" id="RFA12639.1"/>
    </source>
</evidence>
<reference evidence="1 2" key="1">
    <citation type="submission" date="2017-04" db="EMBL/GenBank/DDBJ databases">
        <title>Comparative genome analysis of Subtercola boreus.</title>
        <authorList>
            <person name="Cho Y.-J."/>
            <person name="Cho A."/>
            <person name="Kim O.-S."/>
            <person name="Lee J.-I."/>
        </authorList>
    </citation>
    <scope>NUCLEOTIDE SEQUENCE [LARGE SCALE GENOMIC DNA]</scope>
    <source>
        <strain evidence="1 2">P27444</strain>
    </source>
</reference>
<dbReference type="AlphaFoldDB" id="A0A3E0VSZ4"/>
<protein>
    <submittedName>
        <fullName evidence="1">Uncharacterized protein</fullName>
    </submittedName>
</protein>